<evidence type="ECO:0000313" key="4">
    <source>
        <dbReference type="RefSeq" id="XP_016971069.1"/>
    </source>
</evidence>
<keyword evidence="2" id="KW-0732">Signal</keyword>
<organism evidence="4">
    <name type="scientific">Drosophila rhopaloa</name>
    <name type="common">Fruit fly</name>
    <dbReference type="NCBI Taxonomy" id="1041015"/>
    <lineage>
        <taxon>Eukaryota</taxon>
        <taxon>Metazoa</taxon>
        <taxon>Ecdysozoa</taxon>
        <taxon>Arthropoda</taxon>
        <taxon>Hexapoda</taxon>
        <taxon>Insecta</taxon>
        <taxon>Pterygota</taxon>
        <taxon>Neoptera</taxon>
        <taxon>Endopterygota</taxon>
        <taxon>Diptera</taxon>
        <taxon>Brachycera</taxon>
        <taxon>Muscomorpha</taxon>
        <taxon>Ephydroidea</taxon>
        <taxon>Drosophilidae</taxon>
        <taxon>Drosophila</taxon>
        <taxon>Sophophora</taxon>
    </lineage>
</organism>
<dbReference type="OrthoDB" id="8197468at2759"/>
<feature type="region of interest" description="Disordered" evidence="1">
    <location>
        <begin position="221"/>
        <end position="292"/>
    </location>
</feature>
<protein>
    <submittedName>
        <fullName evidence="3 4">Keratin, type II cytoskeletal 1 isoform X1</fullName>
    </submittedName>
</protein>
<dbReference type="GeneID" id="108038753"/>
<feature type="compositionally biased region" description="Gly residues" evidence="1">
    <location>
        <begin position="225"/>
        <end position="235"/>
    </location>
</feature>
<name>A0A6P4E3Q4_DRORH</name>
<evidence type="ECO:0000256" key="2">
    <source>
        <dbReference type="SAM" id="SignalP"/>
    </source>
</evidence>
<sequence length="292" mass="29232">MWKFLLICVVMSALNQESSGANSGPSRRRRAYAGGYAGGYASSGGGGGGYSGSYNSGGGGYGHSSYVGTGGGGGGGYYDYDDYDGNSPNFGIIDPYLFHQQLTNHILAQNYANQQAITGLATAGNAFASADASLVNDNDDRIQQQIAAQQAYHDNLVRQNRYRGGSGSASGSSSGSGSGGVSSYNSHRYAPSYAAASGSIGPNGYRQTAFINPANPASPNIVNRFGGGSGSGGGSSYSSSSSSGGGSGGGGGGYKGVSVSSYSHSNGDGTSRRGAQTTVNDNGKVTSYSVHS</sequence>
<feature type="compositionally biased region" description="Polar residues" evidence="1">
    <location>
        <begin position="264"/>
        <end position="292"/>
    </location>
</feature>
<feature type="region of interest" description="Disordered" evidence="1">
    <location>
        <begin position="160"/>
        <end position="183"/>
    </location>
</feature>
<feature type="compositionally biased region" description="Gly residues" evidence="1">
    <location>
        <begin position="243"/>
        <end position="255"/>
    </location>
</feature>
<gene>
    <name evidence="3 4" type="primary">LOC108038753</name>
</gene>
<dbReference type="RefSeq" id="XP_016971068.2">
    <property type="nucleotide sequence ID" value="XM_017115579.2"/>
</dbReference>
<dbReference type="RefSeq" id="XP_016971069.1">
    <property type="nucleotide sequence ID" value="XM_017115580.1"/>
</dbReference>
<feature type="signal peptide" evidence="2">
    <location>
        <begin position="1"/>
        <end position="20"/>
    </location>
</feature>
<dbReference type="AlphaFoldDB" id="A0A6P4E3Q4"/>
<accession>A0A6P4E3Q4</accession>
<dbReference type="RefSeq" id="XP_016971068.1">
    <property type="nucleotide sequence ID" value="XM_017115579.1"/>
</dbReference>
<evidence type="ECO:0000313" key="3">
    <source>
        <dbReference type="RefSeq" id="XP_016971068.1"/>
    </source>
</evidence>
<reference evidence="3 4" key="1">
    <citation type="submission" date="2025-04" db="UniProtKB">
        <authorList>
            <consortium name="RefSeq"/>
        </authorList>
    </citation>
    <scope>IDENTIFICATION</scope>
</reference>
<feature type="compositionally biased region" description="Gly residues" evidence="1">
    <location>
        <begin position="164"/>
        <end position="180"/>
    </location>
</feature>
<proteinExistence type="predicted"/>
<dbReference type="RefSeq" id="XP_016971069.2">
    <property type="nucleotide sequence ID" value="XM_017115580.2"/>
</dbReference>
<evidence type="ECO:0000256" key="1">
    <source>
        <dbReference type="SAM" id="MobiDB-lite"/>
    </source>
</evidence>
<feature type="chain" id="PRO_5044647154" evidence="2">
    <location>
        <begin position="21"/>
        <end position="292"/>
    </location>
</feature>